<sequence length="302" mass="35320">MPINIPKHLPARERLEKENIFLMEDDRASTQDIRPLNILILNLMPEKKKTERQLLRLLSNSPLQVNVDFIHTETYQSKNISESHLNEFYKTFTDIKHHHYDGMIITGAPVERLRFEDVDYWEELQTIMQWTKEHVTSVLHICWGAQAALYGHYGIDKYELPDKLSGVYGHRLHVPTTKLVRGLDDEFLAPHSRYTGVSATSILEHEQLTLLASSEEAGALLVMSKDEKHVMITGHIEYEATTLAEEYERDQAKGLPVQLPENYFPKDDPSIPPLNRWRSQAYLLFSNWLNYYVYQETPYHWD</sequence>
<feature type="binding site" evidence="8">
    <location>
        <position position="163"/>
    </location>
    <ligand>
        <name>substrate</name>
    </ligand>
</feature>
<dbReference type="Pfam" id="PF04204">
    <property type="entry name" value="HTS"/>
    <property type="match status" value="1"/>
</dbReference>
<dbReference type="HAMAP" id="MF_00295">
    <property type="entry name" value="MetA_acyltransf"/>
    <property type="match status" value="1"/>
</dbReference>
<evidence type="ECO:0000313" key="10">
    <source>
        <dbReference type="EMBL" id="KGX93018.1"/>
    </source>
</evidence>
<dbReference type="eggNOG" id="COG1897">
    <property type="taxonomic scope" value="Bacteria"/>
</dbReference>
<dbReference type="FunFam" id="3.40.50.880:FF:000004">
    <property type="entry name" value="Homoserine O-succinyltransferase"/>
    <property type="match status" value="1"/>
</dbReference>
<evidence type="ECO:0000256" key="1">
    <source>
        <dbReference type="ARBA" id="ARBA00004496"/>
    </source>
</evidence>
<dbReference type="SUPFAM" id="SSF52317">
    <property type="entry name" value="Class I glutamine amidotransferase-like"/>
    <property type="match status" value="1"/>
</dbReference>
<dbReference type="GO" id="GO:0005737">
    <property type="term" value="C:cytoplasm"/>
    <property type="evidence" value="ECO:0007669"/>
    <property type="project" value="UniProtKB-SubCell"/>
</dbReference>
<dbReference type="InterPro" id="IPR029062">
    <property type="entry name" value="Class_I_gatase-like"/>
</dbReference>
<dbReference type="AlphaFoldDB" id="A0A0A5GP78"/>
<dbReference type="CDD" id="cd03131">
    <property type="entry name" value="GATase1_HTS"/>
    <property type="match status" value="1"/>
</dbReference>
<protein>
    <recommendedName>
        <fullName evidence="8">Homoserine O-acetyltransferase</fullName>
        <shortName evidence="8">HAT</shortName>
        <ecNumber evidence="8">2.3.1.31</ecNumber>
    </recommendedName>
    <alternativeName>
        <fullName evidence="8">Homoserine transacetylase</fullName>
        <shortName evidence="8">HTA</shortName>
    </alternativeName>
</protein>
<feature type="binding site" evidence="8">
    <location>
        <position position="249"/>
    </location>
    <ligand>
        <name>substrate</name>
    </ligand>
</feature>
<dbReference type="STRING" id="1385510.GCA_000425205_01675"/>
<feature type="active site" evidence="8">
    <location>
        <position position="237"/>
    </location>
</feature>
<evidence type="ECO:0000256" key="3">
    <source>
        <dbReference type="ARBA" id="ARBA00022605"/>
    </source>
</evidence>
<proteinExistence type="inferred from homology"/>
<dbReference type="PANTHER" id="PTHR20919:SF0">
    <property type="entry name" value="HOMOSERINE O-SUCCINYLTRANSFERASE"/>
    <property type="match status" value="1"/>
</dbReference>
<dbReference type="PIRSF" id="PIRSF000450">
    <property type="entry name" value="H_ser_succinyltr"/>
    <property type="match status" value="1"/>
</dbReference>
<comment type="function">
    <text evidence="8">Transfers an acetyl group from acetyl-CoA to L-homoserine, forming acetyl-L-homoserine.</text>
</comment>
<feature type="site" description="Important for substrate specificity" evidence="8">
    <location>
        <position position="192"/>
    </location>
</feature>
<keyword evidence="4 8" id="KW-0808">Transferase</keyword>
<gene>
    <name evidence="8" type="primary">metAA</name>
    <name evidence="10" type="ORF">N781_14215</name>
</gene>
<dbReference type="PANTHER" id="PTHR20919">
    <property type="entry name" value="HOMOSERINE O-SUCCINYLTRANSFERASE"/>
    <property type="match status" value="1"/>
</dbReference>
<dbReference type="UniPathway" id="UPA00051">
    <property type="reaction ID" value="UER00074"/>
</dbReference>
<evidence type="ECO:0000256" key="7">
    <source>
        <dbReference type="ARBA" id="ARBA00049043"/>
    </source>
</evidence>
<comment type="similarity">
    <text evidence="8">Belongs to the MetA family.</text>
</comment>
<name>A0A0A5GP78_9BACI</name>
<keyword evidence="5 8" id="KW-0486">Methionine biosynthesis</keyword>
<keyword evidence="3 8" id="KW-0028">Amino-acid biosynthesis</keyword>
<dbReference type="GO" id="GO:0019281">
    <property type="term" value="P:L-methionine biosynthetic process from homoserine via O-succinyl-L-homoserine and cystathionine"/>
    <property type="evidence" value="ECO:0007669"/>
    <property type="project" value="InterPro"/>
</dbReference>
<dbReference type="InterPro" id="IPR033752">
    <property type="entry name" value="MetA_family"/>
</dbReference>
<keyword evidence="6 8" id="KW-0012">Acyltransferase</keyword>
<dbReference type="OrthoDB" id="9772423at2"/>
<comment type="caution">
    <text evidence="10">The sequence shown here is derived from an EMBL/GenBank/DDBJ whole genome shotgun (WGS) entry which is preliminary data.</text>
</comment>
<comment type="caution">
    <text evidence="8">Lacks conserved residue(s) required for the propagation of feature annotation.</text>
</comment>
<dbReference type="EC" id="2.3.1.31" evidence="8"/>
<evidence type="ECO:0000256" key="6">
    <source>
        <dbReference type="ARBA" id="ARBA00023315"/>
    </source>
</evidence>
<accession>A0A0A5GP78</accession>
<feature type="site" description="Important for acyl-CoA specificity" evidence="8">
    <location>
        <position position="111"/>
    </location>
</feature>
<keyword evidence="11" id="KW-1185">Reference proteome</keyword>
<evidence type="ECO:0000256" key="8">
    <source>
        <dbReference type="HAMAP-Rule" id="MF_00295"/>
    </source>
</evidence>
<comment type="catalytic activity">
    <reaction evidence="7 8">
        <text>L-homoserine + acetyl-CoA = O-acetyl-L-homoserine + CoA</text>
        <dbReference type="Rhea" id="RHEA:13701"/>
        <dbReference type="ChEBI" id="CHEBI:57287"/>
        <dbReference type="ChEBI" id="CHEBI:57288"/>
        <dbReference type="ChEBI" id="CHEBI:57476"/>
        <dbReference type="ChEBI" id="CHEBI:57716"/>
        <dbReference type="EC" id="2.3.1.31"/>
    </reaction>
</comment>
<organism evidence="10 11">
    <name type="scientific">Pontibacillus halophilus JSM 076056 = DSM 19796</name>
    <dbReference type="NCBI Taxonomy" id="1385510"/>
    <lineage>
        <taxon>Bacteria</taxon>
        <taxon>Bacillati</taxon>
        <taxon>Bacillota</taxon>
        <taxon>Bacilli</taxon>
        <taxon>Bacillales</taxon>
        <taxon>Bacillaceae</taxon>
        <taxon>Pontibacillus</taxon>
    </lineage>
</organism>
<dbReference type="GO" id="GO:0008899">
    <property type="term" value="F:homoserine O-succinyltransferase activity"/>
    <property type="evidence" value="ECO:0007669"/>
    <property type="project" value="UniProtKB-UniRule"/>
</dbReference>
<evidence type="ECO:0000313" key="11">
    <source>
        <dbReference type="Proteomes" id="UP000030528"/>
    </source>
</evidence>
<evidence type="ECO:0000256" key="9">
    <source>
        <dbReference type="PIRSR" id="PIRSR000450-1"/>
    </source>
</evidence>
<evidence type="ECO:0000256" key="4">
    <source>
        <dbReference type="ARBA" id="ARBA00022679"/>
    </source>
</evidence>
<dbReference type="GO" id="GO:0004414">
    <property type="term" value="F:homoserine O-acetyltransferase activity"/>
    <property type="evidence" value="ECO:0007669"/>
    <property type="project" value="UniProtKB-EC"/>
</dbReference>
<feature type="binding site" evidence="8">
    <location>
        <position position="192"/>
    </location>
    <ligand>
        <name>substrate</name>
    </ligand>
</feature>
<dbReference type="NCBIfam" id="TIGR01001">
    <property type="entry name" value="metA"/>
    <property type="match status" value="1"/>
</dbReference>
<comment type="pathway">
    <text evidence="8">Amino-acid biosynthesis; L-methionine biosynthesis via de novo pathway; O-acetyl-L-homoserine from L-homoserine: step 1/1.</text>
</comment>
<dbReference type="Proteomes" id="UP000030528">
    <property type="component" value="Unassembled WGS sequence"/>
</dbReference>
<dbReference type="EMBL" id="AVPE01000004">
    <property type="protein sequence ID" value="KGX93018.1"/>
    <property type="molecule type" value="Genomic_DNA"/>
</dbReference>
<dbReference type="RefSeq" id="WP_026800095.1">
    <property type="nucleotide sequence ID" value="NZ_AULI01000006.1"/>
</dbReference>
<comment type="subcellular location">
    <subcellularLocation>
        <location evidence="1 8">Cytoplasm</location>
    </subcellularLocation>
</comment>
<dbReference type="InterPro" id="IPR005697">
    <property type="entry name" value="HST_MetA"/>
</dbReference>
<evidence type="ECO:0000256" key="5">
    <source>
        <dbReference type="ARBA" id="ARBA00023167"/>
    </source>
</evidence>
<evidence type="ECO:0000256" key="2">
    <source>
        <dbReference type="ARBA" id="ARBA00022490"/>
    </source>
</evidence>
<feature type="active site" description="Acyl-thioester intermediate" evidence="8 9">
    <location>
        <position position="142"/>
    </location>
</feature>
<reference evidence="10 11" key="1">
    <citation type="submission" date="2013-08" db="EMBL/GenBank/DDBJ databases">
        <authorList>
            <person name="Huang J."/>
            <person name="Wang G."/>
        </authorList>
    </citation>
    <scope>NUCLEOTIDE SEQUENCE [LARGE SCALE GENOMIC DNA]</scope>
    <source>
        <strain evidence="10 11">JSM 076056</strain>
    </source>
</reference>
<dbReference type="Gene3D" id="3.40.50.880">
    <property type="match status" value="1"/>
</dbReference>
<feature type="active site" description="Proton acceptor" evidence="8">
    <location>
        <position position="235"/>
    </location>
</feature>
<keyword evidence="2 8" id="KW-0963">Cytoplasm</keyword>